<dbReference type="EMBL" id="QNRQ01000010">
    <property type="protein sequence ID" value="RBP37060.1"/>
    <property type="molecule type" value="Genomic_DNA"/>
</dbReference>
<dbReference type="OrthoDB" id="5522207at2"/>
<dbReference type="Proteomes" id="UP000253628">
    <property type="component" value="Unassembled WGS sequence"/>
</dbReference>
<evidence type="ECO:0000313" key="2">
    <source>
        <dbReference type="Proteomes" id="UP000253628"/>
    </source>
</evidence>
<evidence type="ECO:0000313" key="1">
    <source>
        <dbReference type="EMBL" id="RBP37060.1"/>
    </source>
</evidence>
<name>A0A366H551_9BURK</name>
<gene>
    <name evidence="1" type="ORF">DFR37_1105</name>
</gene>
<organism evidence="1 2">
    <name type="scientific">Eoetvoesiella caeni</name>
    <dbReference type="NCBI Taxonomy" id="645616"/>
    <lineage>
        <taxon>Bacteria</taxon>
        <taxon>Pseudomonadati</taxon>
        <taxon>Pseudomonadota</taxon>
        <taxon>Betaproteobacteria</taxon>
        <taxon>Burkholderiales</taxon>
        <taxon>Alcaligenaceae</taxon>
        <taxon>Eoetvoesiella</taxon>
    </lineage>
</organism>
<dbReference type="AlphaFoldDB" id="A0A366H551"/>
<keyword evidence="2" id="KW-1185">Reference proteome</keyword>
<protein>
    <submittedName>
        <fullName evidence="1">Uncharacterized protein</fullName>
    </submittedName>
</protein>
<proteinExistence type="predicted"/>
<comment type="caution">
    <text evidence="1">The sequence shown here is derived from an EMBL/GenBank/DDBJ whole genome shotgun (WGS) entry which is preliminary data.</text>
</comment>
<reference evidence="1 2" key="1">
    <citation type="submission" date="2018-06" db="EMBL/GenBank/DDBJ databases">
        <title>Genomic Encyclopedia of Type Strains, Phase IV (KMG-IV): sequencing the most valuable type-strain genomes for metagenomic binning, comparative biology and taxonomic classification.</title>
        <authorList>
            <person name="Goeker M."/>
        </authorList>
    </citation>
    <scope>NUCLEOTIDE SEQUENCE [LARGE SCALE GENOMIC DNA]</scope>
    <source>
        <strain evidence="1 2">DSM 25520</strain>
    </source>
</reference>
<sequence length="103" mass="11543">MAPEAVFISLVPNVRFDPGQVVMTHGVSALVQQGRLNPNVYLRRHLGGDWGDLDDSDRRQNDAALKSGEDRLFSSYEVGPSLKVWVITEWDRSVTTVLLPSEY</sequence>
<dbReference type="RefSeq" id="WP_113934291.1">
    <property type="nucleotide sequence ID" value="NZ_JACCEU010000003.1"/>
</dbReference>
<accession>A0A366H551</accession>